<feature type="transmembrane region" description="Helical" evidence="2">
    <location>
        <begin position="98"/>
        <end position="124"/>
    </location>
</feature>
<feature type="compositionally biased region" description="Basic and acidic residues" evidence="1">
    <location>
        <begin position="429"/>
        <end position="441"/>
    </location>
</feature>
<feature type="compositionally biased region" description="Pro residues" evidence="1">
    <location>
        <begin position="299"/>
        <end position="308"/>
    </location>
</feature>
<feature type="transmembrane region" description="Helical" evidence="2">
    <location>
        <begin position="136"/>
        <end position="159"/>
    </location>
</feature>
<feature type="compositionally biased region" description="Polar residues" evidence="1">
    <location>
        <begin position="341"/>
        <end position="350"/>
    </location>
</feature>
<feature type="region of interest" description="Disordered" evidence="1">
    <location>
        <begin position="409"/>
        <end position="470"/>
    </location>
</feature>
<protein>
    <submittedName>
        <fullName evidence="3">Uncharacterized protein</fullName>
    </submittedName>
</protein>
<dbReference type="Proteomes" id="UP000075885">
    <property type="component" value="Unassembled WGS sequence"/>
</dbReference>
<dbReference type="EnsemblMetazoa" id="AEPI009712-RA">
    <property type="protein sequence ID" value="AEPI009712-PA"/>
    <property type="gene ID" value="AEPI009712"/>
</dbReference>
<reference evidence="4" key="1">
    <citation type="submission" date="2013-03" db="EMBL/GenBank/DDBJ databases">
        <title>The Genome Sequence of Anopheles epiroticus epiroticus2.</title>
        <authorList>
            <consortium name="The Broad Institute Genomics Platform"/>
            <person name="Neafsey D.E."/>
            <person name="Howell P."/>
            <person name="Walker B."/>
            <person name="Young S.K."/>
            <person name="Zeng Q."/>
            <person name="Gargeya S."/>
            <person name="Fitzgerald M."/>
            <person name="Haas B."/>
            <person name="Abouelleil A."/>
            <person name="Allen A.W."/>
            <person name="Alvarado L."/>
            <person name="Arachchi H.M."/>
            <person name="Berlin A.M."/>
            <person name="Chapman S.B."/>
            <person name="Gainer-Dewar J."/>
            <person name="Goldberg J."/>
            <person name="Griggs A."/>
            <person name="Gujja S."/>
            <person name="Hansen M."/>
            <person name="Howarth C."/>
            <person name="Imamovic A."/>
            <person name="Ireland A."/>
            <person name="Larimer J."/>
            <person name="McCowan C."/>
            <person name="Murphy C."/>
            <person name="Pearson M."/>
            <person name="Poon T.W."/>
            <person name="Priest M."/>
            <person name="Roberts A."/>
            <person name="Saif S."/>
            <person name="Shea T."/>
            <person name="Sisk P."/>
            <person name="Sykes S."/>
            <person name="Wortman J."/>
            <person name="Nusbaum C."/>
            <person name="Birren B."/>
        </authorList>
    </citation>
    <scope>NUCLEOTIDE SEQUENCE [LARGE SCALE GENOMIC DNA]</scope>
    <source>
        <strain evidence="4">Epiroticus2</strain>
    </source>
</reference>
<keyword evidence="2" id="KW-1133">Transmembrane helix</keyword>
<sequence length="470" mass="52738">MGFSCTLCGLGPRMTVFVIGTITLVFSVLMAGLATTAILAHNCEIDMTQSKETYGLYLFYFHSKECGPIDLKHLGIDIDDNIKLPEFPDKTDAVERTFVFAIVAVALHGALAVTTVLLFGTMCVSCLGRSCVVVGFYPWILTMFLVLALDVTGFVTYLIDFINVMDLDGVIKLLELDDDPILREVLGQVDDIYFIAPPLFMWLAFSKAVLFWFMFLVFLAVIISLSMTLWKENKPAPSYPESMQPRQVMHPTSPPIEQDDNRTSAARYFDQAPQQQQQQLHHHQHLPTVHQPAHDPLPRIYPPIPPPNQLQLPHSDPNVRRTVEPLNDAYDSSSFREDSLPYQSGPSQESPVPMPLQVKQTVDPFHDKRFSYLPGQPAPFSYLAGPPSGNSPRSSVTAPPEVRNQLPWSYFPAPDDTKLPGKRFTSTLTEEKEFPGEEKQLPTHKAGTFQDDRSSVTTDEGKWSGPEYKY</sequence>
<keyword evidence="2" id="KW-0812">Transmembrane</keyword>
<feature type="transmembrane region" description="Helical" evidence="2">
    <location>
        <begin position="209"/>
        <end position="230"/>
    </location>
</feature>
<dbReference type="STRING" id="199890.A0A182PRX7"/>
<dbReference type="AlphaFoldDB" id="A0A182PRX7"/>
<reference evidence="3" key="2">
    <citation type="submission" date="2020-05" db="UniProtKB">
        <authorList>
            <consortium name="EnsemblMetazoa"/>
        </authorList>
    </citation>
    <scope>IDENTIFICATION</scope>
    <source>
        <strain evidence="3">Epiroticus2</strain>
    </source>
</reference>
<evidence type="ECO:0000256" key="1">
    <source>
        <dbReference type="SAM" id="MobiDB-lite"/>
    </source>
</evidence>
<accession>A0A182PRX7</accession>
<evidence type="ECO:0000313" key="4">
    <source>
        <dbReference type="Proteomes" id="UP000075885"/>
    </source>
</evidence>
<name>A0A182PRX7_9DIPT</name>
<organism evidence="3 4">
    <name type="scientific">Anopheles epiroticus</name>
    <dbReference type="NCBI Taxonomy" id="199890"/>
    <lineage>
        <taxon>Eukaryota</taxon>
        <taxon>Metazoa</taxon>
        <taxon>Ecdysozoa</taxon>
        <taxon>Arthropoda</taxon>
        <taxon>Hexapoda</taxon>
        <taxon>Insecta</taxon>
        <taxon>Pterygota</taxon>
        <taxon>Neoptera</taxon>
        <taxon>Endopterygota</taxon>
        <taxon>Diptera</taxon>
        <taxon>Nematocera</taxon>
        <taxon>Culicoidea</taxon>
        <taxon>Culicidae</taxon>
        <taxon>Anophelinae</taxon>
        <taxon>Anopheles</taxon>
    </lineage>
</organism>
<dbReference type="VEuPathDB" id="VectorBase:AEPI009712"/>
<feature type="compositionally biased region" description="Basic and acidic residues" evidence="1">
    <location>
        <begin position="450"/>
        <end position="470"/>
    </location>
</feature>
<feature type="transmembrane region" description="Helical" evidence="2">
    <location>
        <begin position="16"/>
        <end position="40"/>
    </location>
</feature>
<evidence type="ECO:0000313" key="3">
    <source>
        <dbReference type="EnsemblMetazoa" id="AEPI009712-PA"/>
    </source>
</evidence>
<proteinExistence type="predicted"/>
<feature type="region of interest" description="Disordered" evidence="1">
    <location>
        <begin position="236"/>
        <end position="354"/>
    </location>
</feature>
<keyword evidence="2" id="KW-0472">Membrane</keyword>
<keyword evidence="4" id="KW-1185">Reference proteome</keyword>
<evidence type="ECO:0000256" key="2">
    <source>
        <dbReference type="SAM" id="Phobius"/>
    </source>
</evidence>